<comment type="caution">
    <text evidence="2">The sequence shown here is derived from an EMBL/GenBank/DDBJ whole genome shotgun (WGS) entry which is preliminary data.</text>
</comment>
<dbReference type="SUPFAM" id="SSF53850">
    <property type="entry name" value="Periplasmic binding protein-like II"/>
    <property type="match status" value="1"/>
</dbReference>
<protein>
    <submittedName>
        <fullName evidence="2">Tripartite tricarboxylate transporter substrate binding protein</fullName>
    </submittedName>
</protein>
<comment type="similarity">
    <text evidence="1">Belongs to the UPF0065 (bug) family.</text>
</comment>
<dbReference type="PIRSF" id="PIRSF017082">
    <property type="entry name" value="YflP"/>
    <property type="match status" value="1"/>
</dbReference>
<dbReference type="InterPro" id="IPR005064">
    <property type="entry name" value="BUG"/>
</dbReference>
<evidence type="ECO:0000313" key="2">
    <source>
        <dbReference type="EMBL" id="MCK8783801.1"/>
    </source>
</evidence>
<keyword evidence="3" id="KW-1185">Reference proteome</keyword>
<dbReference type="PANTHER" id="PTHR42928:SF5">
    <property type="entry name" value="BLR1237 PROTEIN"/>
    <property type="match status" value="1"/>
</dbReference>
<dbReference type="Gene3D" id="3.40.190.150">
    <property type="entry name" value="Bordetella uptake gene, domain 1"/>
    <property type="match status" value="1"/>
</dbReference>
<proteinExistence type="inferred from homology"/>
<dbReference type="Gene3D" id="3.40.190.10">
    <property type="entry name" value="Periplasmic binding protein-like II"/>
    <property type="match status" value="1"/>
</dbReference>
<sequence length="341" mass="35344">MQAQRQDIRRTAGRTGRRPGIATLAALLGLAAGLAGGPALAQGGWPDHPVRVIVPFAPGGVTDSIARMSAEWLSARLGQPFPVENRSGANGAIAAEAVLRSPADGYTLFTASASQMVMLPAMARLSFDPVADFAPVSIVASNPMVLAVSASLGVRTLAEFVALARQRPGQINYSTAGIGASSHLAMGLFAERAHIELQSVPYRGGAPAMQALLTGEVAAHFGNPSDIIPQLNGGRIRVLAVAGESRLAAMPDVPTVAESGYPGFQAGTWNGIAAPAGTPEPVVRRLAAILGEACDDAGFRTALDRLGTTPVCSTPEGFRRTMQTEIPIWREAVRATGARLD</sequence>
<dbReference type="InterPro" id="IPR042100">
    <property type="entry name" value="Bug_dom1"/>
</dbReference>
<name>A0A9X1Y5D2_9PROT</name>
<organism evidence="2 3">
    <name type="scientific">Roseomonas acroporae</name>
    <dbReference type="NCBI Taxonomy" id="2937791"/>
    <lineage>
        <taxon>Bacteria</taxon>
        <taxon>Pseudomonadati</taxon>
        <taxon>Pseudomonadota</taxon>
        <taxon>Alphaproteobacteria</taxon>
        <taxon>Acetobacterales</taxon>
        <taxon>Roseomonadaceae</taxon>
        <taxon>Roseomonas</taxon>
    </lineage>
</organism>
<dbReference type="Pfam" id="PF03401">
    <property type="entry name" value="TctC"/>
    <property type="match status" value="1"/>
</dbReference>
<dbReference type="CDD" id="cd07012">
    <property type="entry name" value="PBP2_Bug_TTT"/>
    <property type="match status" value="1"/>
</dbReference>
<gene>
    <name evidence="2" type="ORF">M0638_05325</name>
</gene>
<accession>A0A9X1Y5D2</accession>
<dbReference type="Proteomes" id="UP001139516">
    <property type="component" value="Unassembled WGS sequence"/>
</dbReference>
<dbReference type="PANTHER" id="PTHR42928">
    <property type="entry name" value="TRICARBOXYLATE-BINDING PROTEIN"/>
    <property type="match status" value="1"/>
</dbReference>
<evidence type="ECO:0000313" key="3">
    <source>
        <dbReference type="Proteomes" id="UP001139516"/>
    </source>
</evidence>
<evidence type="ECO:0000256" key="1">
    <source>
        <dbReference type="ARBA" id="ARBA00006987"/>
    </source>
</evidence>
<dbReference type="EMBL" id="JALPRX010000018">
    <property type="protein sequence ID" value="MCK8783801.1"/>
    <property type="molecule type" value="Genomic_DNA"/>
</dbReference>
<dbReference type="AlphaFoldDB" id="A0A9X1Y5D2"/>
<reference evidence="2" key="1">
    <citation type="submission" date="2022-04" db="EMBL/GenBank/DDBJ databases">
        <title>Roseomonas acroporae sp. nov., isolated from coral Acropora digitifera.</title>
        <authorList>
            <person name="Sun H."/>
        </authorList>
    </citation>
    <scope>NUCLEOTIDE SEQUENCE</scope>
    <source>
        <strain evidence="2">NAR14</strain>
    </source>
</reference>
<dbReference type="RefSeq" id="WP_248665927.1">
    <property type="nucleotide sequence ID" value="NZ_JALPRX010000018.1"/>
</dbReference>